<dbReference type="SUPFAM" id="SSF50978">
    <property type="entry name" value="WD40 repeat-like"/>
    <property type="match status" value="1"/>
</dbReference>
<evidence type="ECO:0000256" key="1">
    <source>
        <dbReference type="ARBA" id="ARBA00022574"/>
    </source>
</evidence>
<dbReference type="PRINTS" id="PR00364">
    <property type="entry name" value="DISEASERSIST"/>
</dbReference>
<feature type="compositionally biased region" description="Acidic residues" evidence="5">
    <location>
        <begin position="109"/>
        <end position="128"/>
    </location>
</feature>
<dbReference type="PANTHER" id="PTHR22845">
    <property type="entry name" value="APOPTOTIC PROTEASE-ACTIVATING FACTOR 1"/>
    <property type="match status" value="1"/>
</dbReference>
<dbReference type="Pfam" id="PF17908">
    <property type="entry name" value="APAF1_C"/>
    <property type="match status" value="1"/>
</dbReference>
<dbReference type="InterPro" id="IPR001315">
    <property type="entry name" value="CARD"/>
</dbReference>
<dbReference type="InterPro" id="IPR011029">
    <property type="entry name" value="DEATH-like_dom_sf"/>
</dbReference>
<dbReference type="SUPFAM" id="SSF52540">
    <property type="entry name" value="P-loop containing nucleoside triphosphate hydrolases"/>
    <property type="match status" value="1"/>
</dbReference>
<dbReference type="Gene3D" id="1.10.10.10">
    <property type="entry name" value="Winged helix-like DNA-binding domain superfamily/Winged helix DNA-binding domain"/>
    <property type="match status" value="1"/>
</dbReference>
<evidence type="ECO:0000259" key="6">
    <source>
        <dbReference type="PROSITE" id="PS50209"/>
    </source>
</evidence>
<dbReference type="Proteomes" id="UP000594262">
    <property type="component" value="Unplaced"/>
</dbReference>
<dbReference type="InterPro" id="IPR001680">
    <property type="entry name" value="WD40_rpt"/>
</dbReference>
<evidence type="ECO:0000256" key="3">
    <source>
        <dbReference type="ARBA" id="ARBA00022737"/>
    </source>
</evidence>
<keyword evidence="3" id="KW-0677">Repeat</keyword>
<organism evidence="7 8">
    <name type="scientific">Clytia hemisphaerica</name>
    <dbReference type="NCBI Taxonomy" id="252671"/>
    <lineage>
        <taxon>Eukaryota</taxon>
        <taxon>Metazoa</taxon>
        <taxon>Cnidaria</taxon>
        <taxon>Hydrozoa</taxon>
        <taxon>Hydroidolina</taxon>
        <taxon>Leptothecata</taxon>
        <taxon>Obeliida</taxon>
        <taxon>Clytiidae</taxon>
        <taxon>Clytia</taxon>
    </lineage>
</organism>
<dbReference type="Pfam" id="PF00619">
    <property type="entry name" value="CARD"/>
    <property type="match status" value="1"/>
</dbReference>
<dbReference type="GO" id="GO:0043531">
    <property type="term" value="F:ADP binding"/>
    <property type="evidence" value="ECO:0007669"/>
    <property type="project" value="InterPro"/>
</dbReference>
<dbReference type="Pfam" id="PF00400">
    <property type="entry name" value="WD40"/>
    <property type="match status" value="3"/>
</dbReference>
<evidence type="ECO:0000313" key="7">
    <source>
        <dbReference type="EnsemblMetazoa" id="CLYHEMP025678.1"/>
    </source>
</evidence>
<dbReference type="InterPro" id="IPR042197">
    <property type="entry name" value="Apaf_helical"/>
</dbReference>
<dbReference type="PROSITE" id="PS50294">
    <property type="entry name" value="WD_REPEATS_REGION"/>
    <property type="match status" value="2"/>
</dbReference>
<name>A0A7M6DRZ2_9CNID</name>
<dbReference type="Gene3D" id="2.130.10.10">
    <property type="entry name" value="YVTN repeat-like/Quinoprotein amine dehydrogenase"/>
    <property type="match status" value="2"/>
</dbReference>
<feature type="region of interest" description="Disordered" evidence="5">
    <location>
        <begin position="109"/>
        <end position="129"/>
    </location>
</feature>
<dbReference type="Gene3D" id="1.10.8.430">
    <property type="entry name" value="Helical domain of apoptotic protease-activating factors"/>
    <property type="match status" value="1"/>
</dbReference>
<sequence>EWSLGLSYWYLGRGKTMNEEQRFILISNRKAISQDLLVGDVFSYFQSKFVLDIDEVELIKGELTSREKAEKLVETLLSKKRNFFRHFYKSLKFAEYYHLCELLESGMDDVESSDEDGSSSSDDEDSDVGDLPKVETILRNGGVPQIPQIFVDRQQCIQQIQDALNALEDDIGWVVFHGMAGSGKTLLASDGLNNEPLVHRCFPGGIFWVNVGKVDNARLLMKMQNLCHWLDNDGLYRTPKNVEEARDRLRILFSLEHPKSLLVLDDVWSDNVLKYFDVRCRTLLITRNPAIANTLSGNIINVQIKETLTFSQSQQVLALWTNMEIKDLPEESNSIINQCKGSPLAISMIGALLKGHKNRWSYYVKQLDEQKISKVKSKLSYDYTSLYDAFAVSFNDLSDELQEHFEKLSIFNESIGIPVETLSILWDCDEVETEDMMDELIGRSLVTSNTSNEDDEKKTCYFVHDIQLGFIKEKMTEKKKIKGFHQLLIERYLERHGDFKDIPDDGYIHWYLISHLIMADDVTTAVQLMKDLFWLQRCLDFTSPVSLITQFNSLLDAMSSSSTNYQESVELLSDIRRLIGAHSHLFASEDDKMNFTQLALIQPSSNQVFKIALESGKTKLKEKSDSVFYQWLNRPKEIQDDLTLSIKVHVDQVNCCRLDHSKENPTVVSCGSDHLVKVWDSVNGKILSTLEGHSDSVNCCCFSSDDKRIITASSDCTIRTWSLMNETELKCLRGHRSDVLCCQCSNDDQFLCSASVDSTVKV</sequence>
<dbReference type="Gene3D" id="1.25.40.370">
    <property type="match status" value="1"/>
</dbReference>
<dbReference type="PROSITE" id="PS50082">
    <property type="entry name" value="WD_REPEATS_2"/>
    <property type="match status" value="3"/>
</dbReference>
<dbReference type="OrthoDB" id="1357022at2759"/>
<dbReference type="SUPFAM" id="SSF47986">
    <property type="entry name" value="DEATH domain"/>
    <property type="match status" value="1"/>
</dbReference>
<dbReference type="GO" id="GO:0042981">
    <property type="term" value="P:regulation of apoptotic process"/>
    <property type="evidence" value="ECO:0007669"/>
    <property type="project" value="InterPro"/>
</dbReference>
<dbReference type="InterPro" id="IPR036322">
    <property type="entry name" value="WD40_repeat_dom_sf"/>
</dbReference>
<dbReference type="Pfam" id="PF00931">
    <property type="entry name" value="NB-ARC"/>
    <property type="match status" value="1"/>
</dbReference>
<dbReference type="CDD" id="cd01671">
    <property type="entry name" value="CARD"/>
    <property type="match status" value="1"/>
</dbReference>
<dbReference type="Pfam" id="PF21296">
    <property type="entry name" value="WHD_APAF1"/>
    <property type="match status" value="1"/>
</dbReference>
<keyword evidence="8" id="KW-1185">Reference proteome</keyword>
<evidence type="ECO:0000256" key="2">
    <source>
        <dbReference type="ARBA" id="ARBA00022703"/>
    </source>
</evidence>
<evidence type="ECO:0000256" key="5">
    <source>
        <dbReference type="SAM" id="MobiDB-lite"/>
    </source>
</evidence>
<dbReference type="InterPro" id="IPR036388">
    <property type="entry name" value="WH-like_DNA-bd_sf"/>
</dbReference>
<proteinExistence type="predicted"/>
<dbReference type="InterPro" id="IPR002182">
    <property type="entry name" value="NB-ARC"/>
</dbReference>
<dbReference type="PANTHER" id="PTHR22845:SF5">
    <property type="entry name" value="APOPTOTIC PROTEASE-ACTIVATING FACTOR 1"/>
    <property type="match status" value="1"/>
</dbReference>
<accession>A0A7M6DRZ2</accession>
<dbReference type="EnsemblMetazoa" id="CLYHEMT025678.1">
    <property type="protein sequence ID" value="CLYHEMP025678.1"/>
    <property type="gene ID" value="CLYHEMG025678"/>
</dbReference>
<feature type="repeat" description="WD" evidence="4">
    <location>
        <begin position="690"/>
        <end position="731"/>
    </location>
</feature>
<feature type="domain" description="CARD" evidence="6">
    <location>
        <begin position="17"/>
        <end position="106"/>
    </location>
</feature>
<keyword evidence="2" id="KW-0053">Apoptosis</keyword>
<dbReference type="Gene3D" id="1.10.533.10">
    <property type="entry name" value="Death Domain, Fas"/>
    <property type="match status" value="1"/>
</dbReference>
<dbReference type="PROSITE" id="PS50209">
    <property type="entry name" value="CARD"/>
    <property type="match status" value="1"/>
</dbReference>
<dbReference type="GO" id="GO:0005829">
    <property type="term" value="C:cytosol"/>
    <property type="evidence" value="ECO:0007669"/>
    <property type="project" value="UniProtKB-ARBA"/>
</dbReference>
<dbReference type="Gene3D" id="3.40.50.300">
    <property type="entry name" value="P-loop containing nucleotide triphosphate hydrolases"/>
    <property type="match status" value="1"/>
</dbReference>
<feature type="repeat" description="WD" evidence="4">
    <location>
        <begin position="646"/>
        <end position="689"/>
    </location>
</feature>
<keyword evidence="1 4" id="KW-0853">WD repeat</keyword>
<dbReference type="GO" id="GO:0006915">
    <property type="term" value="P:apoptotic process"/>
    <property type="evidence" value="ECO:0007669"/>
    <property type="project" value="UniProtKB-KW"/>
</dbReference>
<reference evidence="7" key="1">
    <citation type="submission" date="2021-01" db="UniProtKB">
        <authorList>
            <consortium name="EnsemblMetazoa"/>
        </authorList>
    </citation>
    <scope>IDENTIFICATION</scope>
</reference>
<evidence type="ECO:0000256" key="4">
    <source>
        <dbReference type="PROSITE-ProRule" id="PRU00221"/>
    </source>
</evidence>
<dbReference type="InterPro" id="IPR015943">
    <property type="entry name" value="WD40/YVTN_repeat-like_dom_sf"/>
</dbReference>
<dbReference type="InterPro" id="IPR027417">
    <property type="entry name" value="P-loop_NTPase"/>
</dbReference>
<feature type="repeat" description="WD" evidence="4">
    <location>
        <begin position="732"/>
        <end position="762"/>
    </location>
</feature>
<evidence type="ECO:0000313" key="8">
    <source>
        <dbReference type="Proteomes" id="UP000594262"/>
    </source>
</evidence>
<dbReference type="AlphaFoldDB" id="A0A7M6DRZ2"/>
<dbReference type="SMART" id="SM00320">
    <property type="entry name" value="WD40"/>
    <property type="match status" value="3"/>
</dbReference>
<protein>
    <recommendedName>
        <fullName evidence="6">CARD domain-containing protein</fullName>
    </recommendedName>
</protein>
<dbReference type="InterPro" id="IPR048975">
    <property type="entry name" value="WHD_APAF1"/>
</dbReference>
<dbReference type="InterPro" id="IPR041452">
    <property type="entry name" value="APAF1_C"/>
</dbReference>